<dbReference type="CDD" id="cd00293">
    <property type="entry name" value="USP-like"/>
    <property type="match status" value="1"/>
</dbReference>
<dbReference type="Pfam" id="PF00582">
    <property type="entry name" value="Usp"/>
    <property type="match status" value="1"/>
</dbReference>
<accession>A0ABS0A2W6</accession>
<evidence type="ECO:0000313" key="4">
    <source>
        <dbReference type="Proteomes" id="UP001194729"/>
    </source>
</evidence>
<organism evidence="3 4">
    <name type="scientific">Nonlabens mediterrranea</name>
    <dbReference type="NCBI Taxonomy" id="1419947"/>
    <lineage>
        <taxon>Bacteria</taxon>
        <taxon>Pseudomonadati</taxon>
        <taxon>Bacteroidota</taxon>
        <taxon>Flavobacteriia</taxon>
        <taxon>Flavobacteriales</taxon>
        <taxon>Flavobacteriaceae</taxon>
        <taxon>Nonlabens</taxon>
    </lineage>
</organism>
<sequence>MASIIVPTDFSENAYNALFYATQLFPNEESHIYLVHSYEATLNDSISKMDPVANEGITAQLRTRVHNKLEEQSHRIKLDCAGQQLNVELMYAALPLNGIINDLIENLDIHFVVMGTKGATGLKEVFIGSQAVDVIKNISPIPLFLVPKDSNNLSPKSIAYATDFKKDDQLQNVTFLKMIIKEHNSKLQLVHFHKQSDIQNDVESQFSHLKSHLNDVEFVTHWISSEDSIESNLKQFCETQHIDLVTLMYHKYSFLKGLVKTSTVEKLSFHTDLPLLIFPEGS</sequence>
<evidence type="ECO:0000259" key="2">
    <source>
        <dbReference type="Pfam" id="PF00582"/>
    </source>
</evidence>
<comment type="similarity">
    <text evidence="1">Belongs to the universal stress protein A family.</text>
</comment>
<dbReference type="Gene3D" id="3.40.50.620">
    <property type="entry name" value="HUPs"/>
    <property type="match status" value="2"/>
</dbReference>
<keyword evidence="4" id="KW-1185">Reference proteome</keyword>
<dbReference type="InterPro" id="IPR014729">
    <property type="entry name" value="Rossmann-like_a/b/a_fold"/>
</dbReference>
<dbReference type="PANTHER" id="PTHR46268:SF6">
    <property type="entry name" value="UNIVERSAL STRESS PROTEIN UP12"/>
    <property type="match status" value="1"/>
</dbReference>
<reference evidence="3 4" key="1">
    <citation type="submission" date="2020-11" db="EMBL/GenBank/DDBJ databases">
        <title>P. mediterranea TC4 genome.</title>
        <authorList>
            <person name="Molmeret M."/>
        </authorList>
    </citation>
    <scope>NUCLEOTIDE SEQUENCE [LARGE SCALE GENOMIC DNA]</scope>
    <source>
        <strain evidence="3 4">TC4</strain>
    </source>
</reference>
<proteinExistence type="inferred from homology"/>
<name>A0ABS0A2W6_9FLAO</name>
<dbReference type="InterPro" id="IPR006016">
    <property type="entry name" value="UspA"/>
</dbReference>
<evidence type="ECO:0000313" key="3">
    <source>
        <dbReference type="EMBL" id="MBF4983669.1"/>
    </source>
</evidence>
<dbReference type="Proteomes" id="UP001194729">
    <property type="component" value="Unassembled WGS sequence"/>
</dbReference>
<gene>
    <name evidence="3" type="ORF">FNJ87_04765</name>
</gene>
<dbReference type="SUPFAM" id="SSF52402">
    <property type="entry name" value="Adenine nucleotide alpha hydrolases-like"/>
    <property type="match status" value="2"/>
</dbReference>
<feature type="domain" description="UspA" evidence="2">
    <location>
        <begin position="3"/>
        <end position="146"/>
    </location>
</feature>
<comment type="caution">
    <text evidence="3">The sequence shown here is derived from an EMBL/GenBank/DDBJ whole genome shotgun (WGS) entry which is preliminary data.</text>
</comment>
<protein>
    <submittedName>
        <fullName evidence="3">Universal stress protein</fullName>
    </submittedName>
</protein>
<evidence type="ECO:0000256" key="1">
    <source>
        <dbReference type="ARBA" id="ARBA00008791"/>
    </source>
</evidence>
<dbReference type="EMBL" id="JADKYU010000245">
    <property type="protein sequence ID" value="MBF4983669.1"/>
    <property type="molecule type" value="Genomic_DNA"/>
</dbReference>
<dbReference type="PANTHER" id="PTHR46268">
    <property type="entry name" value="STRESS RESPONSE PROTEIN NHAX"/>
    <property type="match status" value="1"/>
</dbReference>